<dbReference type="SUPFAM" id="SSF103473">
    <property type="entry name" value="MFS general substrate transporter"/>
    <property type="match status" value="1"/>
</dbReference>
<dbReference type="CDD" id="cd17393">
    <property type="entry name" value="MFS_MosC_like"/>
    <property type="match status" value="1"/>
</dbReference>
<feature type="transmembrane region" description="Helical" evidence="5">
    <location>
        <begin position="285"/>
        <end position="303"/>
    </location>
</feature>
<dbReference type="InterPro" id="IPR011701">
    <property type="entry name" value="MFS"/>
</dbReference>
<dbReference type="RefSeq" id="WP_141955858.1">
    <property type="nucleotide sequence ID" value="NZ_VFOZ01000001.1"/>
</dbReference>
<comment type="subcellular location">
    <subcellularLocation>
        <location evidence="1">Membrane</location>
        <topology evidence="1">Multi-pass membrane protein</topology>
    </subcellularLocation>
</comment>
<dbReference type="Proteomes" id="UP000316096">
    <property type="component" value="Unassembled WGS sequence"/>
</dbReference>
<gene>
    <name evidence="6" type="ORF">FB559_2658</name>
</gene>
<evidence type="ECO:0000313" key="6">
    <source>
        <dbReference type="EMBL" id="TQL97084.1"/>
    </source>
</evidence>
<feature type="transmembrane region" description="Helical" evidence="5">
    <location>
        <begin position="253"/>
        <end position="273"/>
    </location>
</feature>
<keyword evidence="3 5" id="KW-1133">Transmembrane helix</keyword>
<dbReference type="InterPro" id="IPR036259">
    <property type="entry name" value="MFS_trans_sf"/>
</dbReference>
<dbReference type="PANTHER" id="PTHR23514:SF13">
    <property type="entry name" value="INNER MEMBRANE PROTEIN YBJJ"/>
    <property type="match status" value="1"/>
</dbReference>
<keyword evidence="7" id="KW-1185">Reference proteome</keyword>
<feature type="transmembrane region" description="Helical" evidence="5">
    <location>
        <begin position="153"/>
        <end position="173"/>
    </location>
</feature>
<protein>
    <submittedName>
        <fullName evidence="6">MFS transporter</fullName>
    </submittedName>
</protein>
<keyword evidence="2 5" id="KW-0812">Transmembrane</keyword>
<sequence length="397" mass="39834">MADTVAGGDAATETRPIPTDLRRARVATCVVFAVHGAVTGSFAARVPWVAGHVGVGVGGLGVALLMPGIGAMVAMPASGRLVHRHDLRFLVRVMILLWCTALLLPVLPTSLVLLCGVLVLYGAAAGLADVAMNAHAVVVEQRYGRSVMSSMHGWWSVGGLVGSAAAAVAVRVTPDARPHFLLTAAVLAVTGVVAGSWLLPHRPEPEVDAPPAFALPSRAVLVIGLVGLCAVFAEGAGLDWSAVYVHTALGHPASTAALTVATFSVSMAAARFAGDRVVRRVGPVATVRLAGLCATVGALGVVLTRDIILVVGGFALIGIGIAVVVPLVFATAGRIGPHPGRSIAGVAGIAYGSGLIAPGIIGGIAHLSSLTVSFAFVVLLTAAIAGGAGVLRPTADT</sequence>
<organism evidence="6 7">
    <name type="scientific">Actinoallomurus bryophytorum</name>
    <dbReference type="NCBI Taxonomy" id="1490222"/>
    <lineage>
        <taxon>Bacteria</taxon>
        <taxon>Bacillati</taxon>
        <taxon>Actinomycetota</taxon>
        <taxon>Actinomycetes</taxon>
        <taxon>Streptosporangiales</taxon>
        <taxon>Thermomonosporaceae</taxon>
        <taxon>Actinoallomurus</taxon>
    </lineage>
</organism>
<dbReference type="PANTHER" id="PTHR23514">
    <property type="entry name" value="BYPASS OF STOP CODON PROTEIN 6"/>
    <property type="match status" value="1"/>
</dbReference>
<feature type="transmembrane region" description="Helical" evidence="5">
    <location>
        <begin position="370"/>
        <end position="391"/>
    </location>
</feature>
<dbReference type="Gene3D" id="1.20.1250.20">
    <property type="entry name" value="MFS general substrate transporter like domains"/>
    <property type="match status" value="2"/>
</dbReference>
<evidence type="ECO:0000256" key="1">
    <source>
        <dbReference type="ARBA" id="ARBA00004141"/>
    </source>
</evidence>
<name>A0A543CJ01_9ACTN</name>
<feature type="transmembrane region" description="Helical" evidence="5">
    <location>
        <begin position="24"/>
        <end position="44"/>
    </location>
</feature>
<evidence type="ECO:0000256" key="5">
    <source>
        <dbReference type="SAM" id="Phobius"/>
    </source>
</evidence>
<feature type="transmembrane region" description="Helical" evidence="5">
    <location>
        <begin position="309"/>
        <end position="330"/>
    </location>
</feature>
<feature type="transmembrane region" description="Helical" evidence="5">
    <location>
        <begin position="342"/>
        <end position="364"/>
    </location>
</feature>
<evidence type="ECO:0000313" key="7">
    <source>
        <dbReference type="Proteomes" id="UP000316096"/>
    </source>
</evidence>
<feature type="transmembrane region" description="Helical" evidence="5">
    <location>
        <begin position="50"/>
        <end position="75"/>
    </location>
</feature>
<dbReference type="GO" id="GO:0022857">
    <property type="term" value="F:transmembrane transporter activity"/>
    <property type="evidence" value="ECO:0007669"/>
    <property type="project" value="InterPro"/>
</dbReference>
<dbReference type="Pfam" id="PF07690">
    <property type="entry name" value="MFS_1"/>
    <property type="match status" value="1"/>
</dbReference>
<reference evidence="6 7" key="1">
    <citation type="submission" date="2019-06" db="EMBL/GenBank/DDBJ databases">
        <title>Sequencing the genomes of 1000 actinobacteria strains.</title>
        <authorList>
            <person name="Klenk H.-P."/>
        </authorList>
    </citation>
    <scope>NUCLEOTIDE SEQUENCE [LARGE SCALE GENOMIC DNA]</scope>
    <source>
        <strain evidence="6 7">DSM 102200</strain>
    </source>
</reference>
<dbReference type="AlphaFoldDB" id="A0A543CJ01"/>
<feature type="transmembrane region" description="Helical" evidence="5">
    <location>
        <begin position="87"/>
        <end position="105"/>
    </location>
</feature>
<evidence type="ECO:0000256" key="2">
    <source>
        <dbReference type="ARBA" id="ARBA00022692"/>
    </source>
</evidence>
<feature type="transmembrane region" description="Helical" evidence="5">
    <location>
        <begin position="111"/>
        <end position="132"/>
    </location>
</feature>
<dbReference type="OrthoDB" id="151222at2"/>
<dbReference type="GO" id="GO:0016020">
    <property type="term" value="C:membrane"/>
    <property type="evidence" value="ECO:0007669"/>
    <property type="project" value="UniProtKB-SubCell"/>
</dbReference>
<evidence type="ECO:0000256" key="3">
    <source>
        <dbReference type="ARBA" id="ARBA00022989"/>
    </source>
</evidence>
<feature type="transmembrane region" description="Helical" evidence="5">
    <location>
        <begin position="212"/>
        <end position="233"/>
    </location>
</feature>
<dbReference type="EMBL" id="VFOZ01000001">
    <property type="protein sequence ID" value="TQL97084.1"/>
    <property type="molecule type" value="Genomic_DNA"/>
</dbReference>
<proteinExistence type="predicted"/>
<evidence type="ECO:0000256" key="4">
    <source>
        <dbReference type="ARBA" id="ARBA00023136"/>
    </source>
</evidence>
<dbReference type="InterPro" id="IPR051788">
    <property type="entry name" value="MFS_Transporter"/>
</dbReference>
<comment type="caution">
    <text evidence="6">The sequence shown here is derived from an EMBL/GenBank/DDBJ whole genome shotgun (WGS) entry which is preliminary data.</text>
</comment>
<keyword evidence="4 5" id="KW-0472">Membrane</keyword>
<feature type="transmembrane region" description="Helical" evidence="5">
    <location>
        <begin position="179"/>
        <end position="200"/>
    </location>
</feature>
<accession>A0A543CJ01</accession>